<keyword evidence="1" id="KW-0732">Signal</keyword>
<dbReference type="EMBL" id="CP116967">
    <property type="protein sequence ID" value="WNM57714.1"/>
    <property type="molecule type" value="Genomic_DNA"/>
</dbReference>
<gene>
    <name evidence="4" type="primary">bamE</name>
    <name evidence="4" type="ORF">PP769_17350</name>
</gene>
<evidence type="ECO:0000256" key="1">
    <source>
        <dbReference type="ARBA" id="ARBA00022729"/>
    </source>
</evidence>
<reference evidence="4 5" key="1">
    <citation type="submission" date="2023-01" db="EMBL/GenBank/DDBJ databases">
        <title>Cultivation and genomic characterization of new, ubiquitous marine nitrite-oxidizing bacteria from the Nitrospirales.</title>
        <authorList>
            <person name="Mueller A.J."/>
            <person name="Daebeler A."/>
            <person name="Herbold C.W."/>
            <person name="Kirkegaard R.H."/>
            <person name="Daims H."/>
        </authorList>
    </citation>
    <scope>NUCLEOTIDE SEQUENCE [LARGE SCALE GENOMIC DNA]</scope>
    <source>
        <strain evidence="4 5">VA</strain>
    </source>
</reference>
<proteinExistence type="predicted"/>
<protein>
    <submittedName>
        <fullName evidence="4">Outer membrane protein assembly factor BamE</fullName>
    </submittedName>
</protein>
<dbReference type="GO" id="GO:0019867">
    <property type="term" value="C:outer membrane"/>
    <property type="evidence" value="ECO:0007669"/>
    <property type="project" value="InterPro"/>
</dbReference>
<dbReference type="Proteomes" id="UP001302719">
    <property type="component" value="Chromosome"/>
</dbReference>
<dbReference type="AlphaFoldDB" id="A0AA96G978"/>
<feature type="domain" description="Outer membrane protein assembly factor BamE" evidence="3">
    <location>
        <begin position="39"/>
        <end position="73"/>
    </location>
</feature>
<dbReference type="InterPro" id="IPR007450">
    <property type="entry name" value="BamE_dom"/>
</dbReference>
<evidence type="ECO:0000259" key="3">
    <source>
        <dbReference type="Pfam" id="PF04355"/>
    </source>
</evidence>
<keyword evidence="5" id="KW-1185">Reference proteome</keyword>
<dbReference type="Gene3D" id="3.30.1450.10">
    <property type="match status" value="1"/>
</dbReference>
<accession>A0AA96G978</accession>
<name>A0AA96G978_9BACT</name>
<dbReference type="KEGG" id="nall:PP769_17350"/>
<evidence type="ECO:0000313" key="5">
    <source>
        <dbReference type="Proteomes" id="UP001302719"/>
    </source>
</evidence>
<evidence type="ECO:0000313" key="4">
    <source>
        <dbReference type="EMBL" id="WNM57714.1"/>
    </source>
</evidence>
<organism evidence="4 5">
    <name type="scientific">Candidatus Nitrospira allomarina</name>
    <dbReference type="NCBI Taxonomy" id="3020900"/>
    <lineage>
        <taxon>Bacteria</taxon>
        <taxon>Pseudomonadati</taxon>
        <taxon>Nitrospirota</taxon>
        <taxon>Nitrospiria</taxon>
        <taxon>Nitrospirales</taxon>
        <taxon>Nitrospiraceae</taxon>
        <taxon>Nitrospira</taxon>
    </lineage>
</organism>
<evidence type="ECO:0000256" key="2">
    <source>
        <dbReference type="ARBA" id="ARBA00023136"/>
    </source>
</evidence>
<sequence length="130" mass="14142">MKTMPIIIGMCLALGLSGCGGSKAEIPDERLTVGKVQGEIKTGMSAAQVAEILGSPNIVTTDDKRREVWIYDKVSTDRVNTSSSSYGTLIILGANSKDSSSSSRQRTLTIIIKYDEEKKVRDFAYNSTQF</sequence>
<dbReference type="InterPro" id="IPR037873">
    <property type="entry name" value="BamE-like"/>
</dbReference>
<dbReference type="RefSeq" id="WP_312642525.1">
    <property type="nucleotide sequence ID" value="NZ_CP116967.1"/>
</dbReference>
<dbReference type="Pfam" id="PF04355">
    <property type="entry name" value="BamE"/>
    <property type="match status" value="1"/>
</dbReference>
<dbReference type="PROSITE" id="PS51257">
    <property type="entry name" value="PROKAR_LIPOPROTEIN"/>
    <property type="match status" value="1"/>
</dbReference>
<keyword evidence="2" id="KW-0472">Membrane</keyword>